<gene>
    <name evidence="3" type="ORF">SAMN05444336_10178</name>
</gene>
<dbReference type="OrthoDB" id="283083at2"/>
<name>A0A1H2QK83_9RHOB</name>
<feature type="region of interest" description="Disordered" evidence="1">
    <location>
        <begin position="1"/>
        <end position="28"/>
    </location>
</feature>
<evidence type="ECO:0000313" key="4">
    <source>
        <dbReference type="Proteomes" id="UP000199118"/>
    </source>
</evidence>
<feature type="compositionally biased region" description="Low complexity" evidence="1">
    <location>
        <begin position="19"/>
        <end position="28"/>
    </location>
</feature>
<evidence type="ECO:0000256" key="1">
    <source>
        <dbReference type="SAM" id="MobiDB-lite"/>
    </source>
</evidence>
<dbReference type="InterPro" id="IPR025489">
    <property type="entry name" value="DUF4381"/>
</dbReference>
<evidence type="ECO:0000313" key="3">
    <source>
        <dbReference type="EMBL" id="SDW07571.1"/>
    </source>
</evidence>
<keyword evidence="2" id="KW-0812">Transmembrane</keyword>
<feature type="transmembrane region" description="Helical" evidence="2">
    <location>
        <begin position="82"/>
        <end position="103"/>
    </location>
</feature>
<protein>
    <recommendedName>
        <fullName evidence="5">DUF4381 domain-containing protein</fullName>
    </recommendedName>
</protein>
<keyword evidence="2" id="KW-0472">Membrane</keyword>
<accession>A0A1H2QK83</accession>
<dbReference type="Proteomes" id="UP000199118">
    <property type="component" value="Unassembled WGS sequence"/>
</dbReference>
<dbReference type="Pfam" id="PF14316">
    <property type="entry name" value="DUF4381"/>
    <property type="match status" value="1"/>
</dbReference>
<evidence type="ECO:0000256" key="2">
    <source>
        <dbReference type="SAM" id="Phobius"/>
    </source>
</evidence>
<organism evidence="3 4">
    <name type="scientific">Albimonas donghaensis</name>
    <dbReference type="NCBI Taxonomy" id="356660"/>
    <lineage>
        <taxon>Bacteria</taxon>
        <taxon>Pseudomonadati</taxon>
        <taxon>Pseudomonadota</taxon>
        <taxon>Alphaproteobacteria</taxon>
        <taxon>Rhodobacterales</taxon>
        <taxon>Paracoccaceae</taxon>
        <taxon>Albimonas</taxon>
    </lineage>
</organism>
<proteinExistence type="predicted"/>
<sequence>MSDAAPDAGAPGAVPPGAPETGAGAAPGAGVAVEAGADTTSASTSASGADGVVTPPESLVGLLDQLAQPVPPPPISMAPQTAGWAVAGVVLLILLALVAIRAARRRRANAYRRAALAALARAGDDPAAVAAILRRTALVAYPREQVAGLHGAAWLRFLDETAGAGAGGGLSDGPGAALIAAPYAPGPHAVPGLGAAAADWVRRHRAPEAVR</sequence>
<dbReference type="AlphaFoldDB" id="A0A1H2QK83"/>
<evidence type="ECO:0008006" key="5">
    <source>
        <dbReference type="Google" id="ProtNLM"/>
    </source>
</evidence>
<keyword evidence="2" id="KW-1133">Transmembrane helix</keyword>
<keyword evidence="4" id="KW-1185">Reference proteome</keyword>
<dbReference type="RefSeq" id="WP_092679175.1">
    <property type="nucleotide sequence ID" value="NZ_FNMZ01000001.1"/>
</dbReference>
<feature type="compositionally biased region" description="Low complexity" evidence="1">
    <location>
        <begin position="1"/>
        <end position="12"/>
    </location>
</feature>
<dbReference type="STRING" id="356660.SAMN05444336_10178"/>
<dbReference type="EMBL" id="FNMZ01000001">
    <property type="protein sequence ID" value="SDW07571.1"/>
    <property type="molecule type" value="Genomic_DNA"/>
</dbReference>
<reference evidence="3 4" key="1">
    <citation type="submission" date="2016-10" db="EMBL/GenBank/DDBJ databases">
        <authorList>
            <person name="de Groot N.N."/>
        </authorList>
    </citation>
    <scope>NUCLEOTIDE SEQUENCE [LARGE SCALE GENOMIC DNA]</scope>
    <source>
        <strain evidence="3 4">DSM 17890</strain>
    </source>
</reference>